<comment type="cofactor">
    <cofactor evidence="2">
        <name>Mn(2+)</name>
        <dbReference type="ChEBI" id="CHEBI:29035"/>
    </cofactor>
    <text evidence="2">The Mn(2+) ion enhances activity.</text>
</comment>
<dbReference type="Pfam" id="PF07687">
    <property type="entry name" value="M20_dimer"/>
    <property type="match status" value="1"/>
</dbReference>
<dbReference type="GO" id="GO:0046872">
    <property type="term" value="F:metal ion binding"/>
    <property type="evidence" value="ECO:0007669"/>
    <property type="project" value="UniProtKB-KW"/>
</dbReference>
<dbReference type="RefSeq" id="WP_079700143.1">
    <property type="nucleotide sequence ID" value="NZ_SLUK01000001.1"/>
</dbReference>
<dbReference type="Proteomes" id="UP000294682">
    <property type="component" value="Unassembled WGS sequence"/>
</dbReference>
<dbReference type="FunFam" id="3.30.70.360:FF:000001">
    <property type="entry name" value="N-acetyldiaminopimelate deacetylase"/>
    <property type="match status" value="1"/>
</dbReference>
<dbReference type="InterPro" id="IPR002933">
    <property type="entry name" value="Peptidase_M20"/>
</dbReference>
<keyword evidence="1" id="KW-0378">Hydrolase</keyword>
<comment type="caution">
    <text evidence="4">The sequence shown here is derived from an EMBL/GenBank/DDBJ whole genome shotgun (WGS) entry which is preliminary data.</text>
</comment>
<sequence length="395" mass="42686">MEEKLAALLEEAVDGVMDEVIAFRRQLHRRPELGFETFETMELISKILTEAGIGHKTHCAESGVVARIPSKGSGHKLALRGDIDALPVTEQTSLPFASEIEGRMHACGHDNHAAIALGSALVLNRLQGRLPGETLVVFQPAEEGPTLPTGARRIMAEGHLDGVREIYGLHVSNELMVGQIGCRCGNFMASADMLNVKFTGKASHAAYPHKGVDALLVACRFVDAVQTVVSRMSDPLEPIVISFGRMIAGEAGNVLAGEAQLWGTMRTYNKELQRRALAAIEQMANETAAMYGATAEVKITQAIGSVVNDKRTTQKLERVARELLGEEQVVALENPSMGGEDFSGYLDAIPGTFYNLGTSDGVNREPLHSSTFDVDERALRVGVRLMCALALDPER</sequence>
<dbReference type="OrthoDB" id="9776731at2"/>
<feature type="binding site" evidence="2">
    <location>
        <position position="107"/>
    </location>
    <ligand>
        <name>Mn(2+)</name>
        <dbReference type="ChEBI" id="CHEBI:29035"/>
        <label>2</label>
    </ligand>
</feature>
<evidence type="ECO:0000256" key="1">
    <source>
        <dbReference type="ARBA" id="ARBA00022801"/>
    </source>
</evidence>
<dbReference type="InterPro" id="IPR036264">
    <property type="entry name" value="Bact_exopeptidase_dim_dom"/>
</dbReference>
<evidence type="ECO:0000256" key="2">
    <source>
        <dbReference type="PIRSR" id="PIRSR005962-1"/>
    </source>
</evidence>
<dbReference type="SUPFAM" id="SSF53187">
    <property type="entry name" value="Zn-dependent exopeptidases"/>
    <property type="match status" value="1"/>
</dbReference>
<dbReference type="GO" id="GO:0019877">
    <property type="term" value="P:diaminopimelate biosynthetic process"/>
    <property type="evidence" value="ECO:0007669"/>
    <property type="project" value="UniProtKB-ARBA"/>
</dbReference>
<feature type="binding site" evidence="2">
    <location>
        <position position="109"/>
    </location>
    <ligand>
        <name>Mn(2+)</name>
        <dbReference type="ChEBI" id="CHEBI:29035"/>
        <label>2</label>
    </ligand>
</feature>
<keyword evidence="2" id="KW-0479">Metal-binding</keyword>
<dbReference type="InterPro" id="IPR017439">
    <property type="entry name" value="Amidohydrolase"/>
</dbReference>
<dbReference type="EMBL" id="SLUK01000001">
    <property type="protein sequence ID" value="TCL45030.1"/>
    <property type="molecule type" value="Genomic_DNA"/>
</dbReference>
<name>A0A9X8UKT4_9FIRM</name>
<dbReference type="Gene3D" id="3.40.630.10">
    <property type="entry name" value="Zn peptidases"/>
    <property type="match status" value="1"/>
</dbReference>
<accession>A0A9X8UKT4</accession>
<keyword evidence="5" id="KW-1185">Reference proteome</keyword>
<dbReference type="PIRSF" id="PIRSF005962">
    <property type="entry name" value="Pept_M20D_amidohydro"/>
    <property type="match status" value="1"/>
</dbReference>
<evidence type="ECO:0000313" key="4">
    <source>
        <dbReference type="EMBL" id="TCL45030.1"/>
    </source>
</evidence>
<feature type="binding site" evidence="2">
    <location>
        <position position="170"/>
    </location>
    <ligand>
        <name>Mn(2+)</name>
        <dbReference type="ChEBI" id="CHEBI:29035"/>
        <label>2</label>
    </ligand>
</feature>
<evidence type="ECO:0000313" key="5">
    <source>
        <dbReference type="Proteomes" id="UP000294682"/>
    </source>
</evidence>
<proteinExistence type="predicted"/>
<dbReference type="AlphaFoldDB" id="A0A9X8UKT4"/>
<dbReference type="GO" id="GO:0050118">
    <property type="term" value="F:N-acetyldiaminopimelate deacetylase activity"/>
    <property type="evidence" value="ECO:0007669"/>
    <property type="project" value="UniProtKB-ARBA"/>
</dbReference>
<dbReference type="NCBIfam" id="TIGR01891">
    <property type="entry name" value="amidohydrolases"/>
    <property type="match status" value="1"/>
</dbReference>
<keyword evidence="2" id="KW-0464">Manganese</keyword>
<feature type="domain" description="Peptidase M20 dimerisation" evidence="3">
    <location>
        <begin position="194"/>
        <end position="288"/>
    </location>
</feature>
<feature type="binding site" evidence="2">
    <location>
        <position position="143"/>
    </location>
    <ligand>
        <name>Mn(2+)</name>
        <dbReference type="ChEBI" id="CHEBI:29035"/>
        <label>2</label>
    </ligand>
</feature>
<dbReference type="PANTHER" id="PTHR11014">
    <property type="entry name" value="PEPTIDASE M20 FAMILY MEMBER"/>
    <property type="match status" value="1"/>
</dbReference>
<protein>
    <submittedName>
        <fullName evidence="4">Amidohydrolase</fullName>
    </submittedName>
</protein>
<dbReference type="InterPro" id="IPR011650">
    <property type="entry name" value="Peptidase_M20_dimer"/>
</dbReference>
<reference evidence="4 5" key="1">
    <citation type="submission" date="2019-03" db="EMBL/GenBank/DDBJ databases">
        <title>Genomic Encyclopedia of Type Strains, Phase IV (KMG-IV): sequencing the most valuable type-strain genomes for metagenomic binning, comparative biology and taxonomic classification.</title>
        <authorList>
            <person name="Goeker M."/>
        </authorList>
    </citation>
    <scope>NUCLEOTIDE SEQUENCE [LARGE SCALE GENOMIC DNA]</scope>
    <source>
        <strain evidence="4 5">DSM 100433</strain>
    </source>
</reference>
<gene>
    <name evidence="4" type="ORF">EDD78_1017</name>
</gene>
<dbReference type="Pfam" id="PF01546">
    <property type="entry name" value="Peptidase_M20"/>
    <property type="match status" value="1"/>
</dbReference>
<evidence type="ECO:0000259" key="3">
    <source>
        <dbReference type="Pfam" id="PF07687"/>
    </source>
</evidence>
<dbReference type="Gene3D" id="3.30.70.360">
    <property type="match status" value="1"/>
</dbReference>
<feature type="binding site" evidence="2">
    <location>
        <position position="368"/>
    </location>
    <ligand>
        <name>Mn(2+)</name>
        <dbReference type="ChEBI" id="CHEBI:29035"/>
        <label>2</label>
    </ligand>
</feature>
<dbReference type="PANTHER" id="PTHR11014:SF63">
    <property type="entry name" value="METALLOPEPTIDASE, PUTATIVE (AFU_ORTHOLOGUE AFUA_6G09600)-RELATED"/>
    <property type="match status" value="1"/>
</dbReference>
<organism evidence="4 5">
    <name type="scientific">Harryflintia acetispora</name>
    <dbReference type="NCBI Taxonomy" id="1849041"/>
    <lineage>
        <taxon>Bacteria</taxon>
        <taxon>Bacillati</taxon>
        <taxon>Bacillota</taxon>
        <taxon>Clostridia</taxon>
        <taxon>Eubacteriales</taxon>
        <taxon>Oscillospiraceae</taxon>
        <taxon>Harryflintia</taxon>
    </lineage>
</organism>
<dbReference type="CDD" id="cd03886">
    <property type="entry name" value="M20_Acy1"/>
    <property type="match status" value="1"/>
</dbReference>
<dbReference type="SUPFAM" id="SSF55031">
    <property type="entry name" value="Bacterial exopeptidase dimerisation domain"/>
    <property type="match status" value="1"/>
</dbReference>